<name>A0ABU2B6M6_9CORY</name>
<sequence>MKTQSGKSTLVGEAHGGSEFEGNCGGTAALEIFEGIVENEGMRCTDGGVE</sequence>
<evidence type="ECO:0000313" key="2">
    <source>
        <dbReference type="EMBL" id="MDR7354260.1"/>
    </source>
</evidence>
<comment type="caution">
    <text evidence="2">The sequence shown here is derived from an EMBL/GenBank/DDBJ whole genome shotgun (WGS) entry which is preliminary data.</text>
</comment>
<evidence type="ECO:0000256" key="1">
    <source>
        <dbReference type="SAM" id="MobiDB-lite"/>
    </source>
</evidence>
<evidence type="ECO:0000313" key="3">
    <source>
        <dbReference type="Proteomes" id="UP001183619"/>
    </source>
</evidence>
<reference evidence="2 3" key="1">
    <citation type="submission" date="2023-07" db="EMBL/GenBank/DDBJ databases">
        <title>Sequencing the genomes of 1000 actinobacteria strains.</title>
        <authorList>
            <person name="Klenk H.-P."/>
        </authorList>
    </citation>
    <scope>NUCLEOTIDE SEQUENCE [LARGE SCALE GENOMIC DNA]</scope>
    <source>
        <strain evidence="2 3">DSM 44508</strain>
    </source>
</reference>
<feature type="region of interest" description="Disordered" evidence="1">
    <location>
        <begin position="1"/>
        <end position="25"/>
    </location>
</feature>
<gene>
    <name evidence="2" type="ORF">J2S37_000798</name>
</gene>
<dbReference type="Proteomes" id="UP001183619">
    <property type="component" value="Unassembled WGS sequence"/>
</dbReference>
<dbReference type="EMBL" id="JAVDYF010000001">
    <property type="protein sequence ID" value="MDR7354260.1"/>
    <property type="molecule type" value="Genomic_DNA"/>
</dbReference>
<proteinExistence type="predicted"/>
<organism evidence="2 3">
    <name type="scientific">Corynebacterium felinum</name>
    <dbReference type="NCBI Taxonomy" id="131318"/>
    <lineage>
        <taxon>Bacteria</taxon>
        <taxon>Bacillati</taxon>
        <taxon>Actinomycetota</taxon>
        <taxon>Actinomycetes</taxon>
        <taxon>Mycobacteriales</taxon>
        <taxon>Corynebacteriaceae</taxon>
        <taxon>Corynebacterium</taxon>
    </lineage>
</organism>
<accession>A0ABU2B6M6</accession>
<keyword evidence="3" id="KW-1185">Reference proteome</keyword>
<protein>
    <submittedName>
        <fullName evidence="2">Uncharacterized protein</fullName>
    </submittedName>
</protein>
<dbReference type="RefSeq" id="WP_277103290.1">
    <property type="nucleotide sequence ID" value="NZ_BAAAJS010000028.1"/>
</dbReference>